<gene>
    <name evidence="1" type="ORF">MES5069_830001</name>
</gene>
<dbReference type="EMBL" id="CAKXZT010000183">
    <property type="protein sequence ID" value="CAH2409354.1"/>
    <property type="molecule type" value="Genomic_DNA"/>
</dbReference>
<proteinExistence type="predicted"/>
<dbReference type="Proteomes" id="UP001153050">
    <property type="component" value="Unassembled WGS sequence"/>
</dbReference>
<reference evidence="1 2" key="1">
    <citation type="submission" date="2022-03" db="EMBL/GenBank/DDBJ databases">
        <authorList>
            <person name="Brunel B."/>
        </authorList>
    </citation>
    <scope>NUCLEOTIDE SEQUENCE [LARGE SCALE GENOMIC DNA]</scope>
    <source>
        <strain evidence="1">STM5069sample</strain>
    </source>
</reference>
<comment type="caution">
    <text evidence="1">The sequence shown here is derived from an EMBL/GenBank/DDBJ whole genome shotgun (WGS) entry which is preliminary data.</text>
</comment>
<organism evidence="1 2">
    <name type="scientific">Mesorhizobium escarrei</name>
    <dbReference type="NCBI Taxonomy" id="666018"/>
    <lineage>
        <taxon>Bacteria</taxon>
        <taxon>Pseudomonadati</taxon>
        <taxon>Pseudomonadota</taxon>
        <taxon>Alphaproteobacteria</taxon>
        <taxon>Hyphomicrobiales</taxon>
        <taxon>Phyllobacteriaceae</taxon>
        <taxon>Mesorhizobium</taxon>
    </lineage>
</organism>
<evidence type="ECO:0000313" key="1">
    <source>
        <dbReference type="EMBL" id="CAH2409354.1"/>
    </source>
</evidence>
<protein>
    <recommendedName>
        <fullName evidence="3">HEPN AbiU2-like domain-containing protein</fullName>
    </recommendedName>
</protein>
<name>A0ABN8KGD6_9HYPH</name>
<evidence type="ECO:0008006" key="3">
    <source>
        <dbReference type="Google" id="ProtNLM"/>
    </source>
</evidence>
<accession>A0ABN8KGD6</accession>
<sequence>MACEEMSAKPEQRTPLIGEVIEMAPKLNEWASMGAHSFGLYSGINAAIAEAPDKFAPIVLHADELRMTSAMLCMVRIFATIDRGSAISLQSVNRFLKTDAAASDLAAAYFGTSDSSKTQDANRTCELSIHRFKNEYARINWSALGRLQSFRNSAIAHISWGEVDKFVTFGELEALVEIVGQLAGETSLMTSGLNNWPHEHQESAHDNAKHKWSAIFAADHLDRIDY</sequence>
<keyword evidence="2" id="KW-1185">Reference proteome</keyword>
<evidence type="ECO:0000313" key="2">
    <source>
        <dbReference type="Proteomes" id="UP001153050"/>
    </source>
</evidence>